<dbReference type="AlphaFoldDB" id="A0A0D8IYA1"/>
<gene>
    <name evidence="3" type="ORF">FYJ76_09470</name>
    <name evidence="4" type="ORF">GMD59_08340</name>
    <name evidence="2" type="ORF">TQ39_12020</name>
</gene>
<dbReference type="InterPro" id="IPR036117">
    <property type="entry name" value="DhaL_dom_sf"/>
</dbReference>
<dbReference type="Pfam" id="PF13684">
    <property type="entry name" value="FakA-like_C"/>
    <property type="match status" value="1"/>
</dbReference>
<dbReference type="InterPro" id="IPR019986">
    <property type="entry name" value="YloV-like"/>
</dbReference>
<reference evidence="4 7" key="2">
    <citation type="journal article" date="2019" name="Nat. Med.">
        <title>A library of human gut bacterial isolates paired with longitudinal multiomics data enables mechanistic microbiome research.</title>
        <authorList>
            <person name="Poyet M."/>
            <person name="Groussin M."/>
            <person name="Gibbons S.M."/>
            <person name="Avila-Pacheco J."/>
            <person name="Jiang X."/>
            <person name="Kearney S.M."/>
            <person name="Perrotta A.R."/>
            <person name="Berdy B."/>
            <person name="Zhao S."/>
            <person name="Lieberman T.D."/>
            <person name="Swanson P.K."/>
            <person name="Smith M."/>
            <person name="Roesemann S."/>
            <person name="Alexander J.E."/>
            <person name="Rich S.A."/>
            <person name="Livny J."/>
            <person name="Vlamakis H."/>
            <person name="Clish C."/>
            <person name="Bullock K."/>
            <person name="Deik A."/>
            <person name="Scott J."/>
            <person name="Pierce K.A."/>
            <person name="Xavier R.J."/>
            <person name="Alm E.J."/>
        </authorList>
    </citation>
    <scope>NUCLEOTIDE SEQUENCE [LARGE SCALE GENOMIC DNA]</scope>
    <source>
        <strain evidence="4 7">BIOML-A4</strain>
    </source>
</reference>
<keyword evidence="2" id="KW-0418">Kinase</keyword>
<dbReference type="GO" id="GO:0006071">
    <property type="term" value="P:glycerol metabolic process"/>
    <property type="evidence" value="ECO:0007669"/>
    <property type="project" value="InterPro"/>
</dbReference>
<dbReference type="PROSITE" id="PS51480">
    <property type="entry name" value="DHAL"/>
    <property type="match status" value="1"/>
</dbReference>
<dbReference type="PANTHER" id="PTHR33434:SF4">
    <property type="entry name" value="PHOSPHATASE PROTEIN"/>
    <property type="match status" value="1"/>
</dbReference>
<protein>
    <submittedName>
        <fullName evidence="3">DAK2 domain-containing protein</fullName>
    </submittedName>
    <submittedName>
        <fullName evidence="2">Dihydroxyacetone kinase</fullName>
    </submittedName>
</protein>
<dbReference type="Gene3D" id="1.25.40.340">
    <property type="match status" value="1"/>
</dbReference>
<dbReference type="Pfam" id="PF21645">
    <property type="entry name" value="FakA-like_M"/>
    <property type="match status" value="1"/>
</dbReference>
<evidence type="ECO:0000313" key="7">
    <source>
        <dbReference type="Proteomes" id="UP000472755"/>
    </source>
</evidence>
<dbReference type="PANTHER" id="PTHR33434">
    <property type="entry name" value="DEGV DOMAIN-CONTAINING PROTEIN DR_1986-RELATED"/>
    <property type="match status" value="1"/>
</dbReference>
<dbReference type="InterPro" id="IPR050270">
    <property type="entry name" value="DegV_domain_contain"/>
</dbReference>
<dbReference type="SMART" id="SM01121">
    <property type="entry name" value="Dak1_2"/>
    <property type="match status" value="1"/>
</dbReference>
<dbReference type="InterPro" id="IPR048394">
    <property type="entry name" value="FakA-like_M"/>
</dbReference>
<dbReference type="RefSeq" id="WP_050005679.1">
    <property type="nucleotide sequence ID" value="NZ_CAOJUJ010000030.1"/>
</dbReference>
<evidence type="ECO:0000259" key="1">
    <source>
        <dbReference type="PROSITE" id="PS51480"/>
    </source>
</evidence>
<accession>A0A0D8IYA1</accession>
<evidence type="ECO:0000313" key="4">
    <source>
        <dbReference type="EMBL" id="MTS27296.1"/>
    </source>
</evidence>
<dbReference type="PATRIC" id="fig|1550024.3.peg.2738"/>
<dbReference type="SMART" id="SM01120">
    <property type="entry name" value="Dak2"/>
    <property type="match status" value="1"/>
</dbReference>
<dbReference type="Pfam" id="PF02734">
    <property type="entry name" value="Dak2"/>
    <property type="match status" value="1"/>
</dbReference>
<evidence type="ECO:0000313" key="3">
    <source>
        <dbReference type="EMBL" id="MST92163.1"/>
    </source>
</evidence>
<dbReference type="GeneID" id="42857302"/>
<reference evidence="3 6" key="3">
    <citation type="submission" date="2019-08" db="EMBL/GenBank/DDBJ databases">
        <title>In-depth cultivation of the pig gut microbiome towards novel bacterial diversity and tailored functional studies.</title>
        <authorList>
            <person name="Wylensek D."/>
            <person name="Hitch T.C.A."/>
            <person name="Clavel T."/>
        </authorList>
    </citation>
    <scope>NUCLEOTIDE SEQUENCE [LARGE SCALE GENOMIC DNA]</scope>
    <source>
        <strain evidence="3 6">WCA3-601-WT-6J</strain>
    </source>
</reference>
<reference evidence="2" key="1">
    <citation type="submission" date="2015-02" db="EMBL/GenBank/DDBJ databases">
        <title>A novel member of the family Ruminococcaceae isolated from human feces.</title>
        <authorList>
            <person name="Shkoporov A.N."/>
            <person name="Chaplin A.V."/>
            <person name="Motuzova O.V."/>
            <person name="Kafarskaia L.I."/>
            <person name="Khokhlova E.V."/>
            <person name="Efimov B.A."/>
        </authorList>
    </citation>
    <scope>NUCLEOTIDE SEQUENCE [LARGE SCALE GENOMIC DNA]</scope>
    <source>
        <strain evidence="2">585-1</strain>
    </source>
</reference>
<name>A0A0D8IYA1_9FIRM</name>
<dbReference type="NCBIfam" id="TIGR03599">
    <property type="entry name" value="YloV"/>
    <property type="match status" value="1"/>
</dbReference>
<dbReference type="EMBL" id="VUNJ01000008">
    <property type="protein sequence ID" value="MST92163.1"/>
    <property type="molecule type" value="Genomic_DNA"/>
</dbReference>
<dbReference type="GO" id="GO:0004371">
    <property type="term" value="F:glycerone kinase activity"/>
    <property type="evidence" value="ECO:0007669"/>
    <property type="project" value="InterPro"/>
</dbReference>
<dbReference type="SUPFAM" id="SSF101473">
    <property type="entry name" value="DhaL-like"/>
    <property type="match status" value="1"/>
</dbReference>
<dbReference type="InterPro" id="IPR033470">
    <property type="entry name" value="FakA-like_C"/>
</dbReference>
<comment type="caution">
    <text evidence="2">The sequence shown here is derived from an EMBL/GenBank/DDBJ whole genome shotgun (WGS) entry which is preliminary data.</text>
</comment>
<dbReference type="Proteomes" id="UP000032483">
    <property type="component" value="Unassembled WGS sequence"/>
</dbReference>
<dbReference type="EMBL" id="WMZU01000011">
    <property type="protein sequence ID" value="MTS27296.1"/>
    <property type="molecule type" value="Genomic_DNA"/>
</dbReference>
<dbReference type="Proteomes" id="UP000472755">
    <property type="component" value="Unassembled WGS sequence"/>
</dbReference>
<evidence type="ECO:0000313" key="6">
    <source>
        <dbReference type="Proteomes" id="UP000431913"/>
    </source>
</evidence>
<sequence length="563" mass="59586">MITGLTLKNSIISGANNLSNRRAKVDELNVFPVPDGDTGTNMGMTIGAARTELLNLPDDCTVEKAAQVTASAMLRGARGNSGVISSLLFRGFSKALQGKKTADAKDLVQALEKGVEGAYKAVMKPTEGTMLTVARVASEEAAASGIADAVELWQLVCTAAQRALDNTPEQLPVLKKAGVVDAGGQGLVYIFEGMLSVFKDNHIIAADEAPEKSAKLSTSGAGKGVYTDDLMKVEDIKNGYCTQFLVNKNDGASSNKLRAFLESNGDSVVVIEDDEVINCHVHTADPGKIVSHALQYGYLTNFKIENMHEQFLSRQAQGEGLKKQAAAEAADTGNEFTYAAVDNDRAFGFVAVAAGEGLKAIFTDLGADAVVSGGQTMNPSTADIVAAVQSVPAKTVFVLPNNKNIIMAAEQAQGIADRTIVVLSTRTIPQGITAMLNFDPDASEYENATNMMQAADKVATGLVTFAARDSDFDGRKIKKGEILALENGKLVATGTDVTKVTYRLARSMCKKDTNFITVISGCDVSEEDAARTTELVQAKCPAGIEVTHLNGGQPVYYYIISVE</sequence>
<dbReference type="Proteomes" id="UP000431913">
    <property type="component" value="Unassembled WGS sequence"/>
</dbReference>
<organism evidence="2 5">
    <name type="scientific">Ruthenibacterium lactatiformans</name>
    <dbReference type="NCBI Taxonomy" id="1550024"/>
    <lineage>
        <taxon>Bacteria</taxon>
        <taxon>Bacillati</taxon>
        <taxon>Bacillota</taxon>
        <taxon>Clostridia</taxon>
        <taxon>Eubacteriales</taxon>
        <taxon>Oscillospiraceae</taxon>
        <taxon>Ruthenibacterium</taxon>
    </lineage>
</organism>
<feature type="domain" description="DhaL" evidence="1">
    <location>
        <begin position="5"/>
        <end position="196"/>
    </location>
</feature>
<dbReference type="InterPro" id="IPR004007">
    <property type="entry name" value="DhaL_dom"/>
</dbReference>
<evidence type="ECO:0000313" key="5">
    <source>
        <dbReference type="Proteomes" id="UP000032483"/>
    </source>
</evidence>
<keyword evidence="2" id="KW-0808">Transferase</keyword>
<proteinExistence type="predicted"/>
<evidence type="ECO:0000313" key="2">
    <source>
        <dbReference type="EMBL" id="KJF39469.1"/>
    </source>
</evidence>
<dbReference type="EMBL" id="JXXK01000017">
    <property type="protein sequence ID" value="KJF39469.1"/>
    <property type="molecule type" value="Genomic_DNA"/>
</dbReference>
<keyword evidence="5" id="KW-1185">Reference proteome</keyword>